<dbReference type="AlphaFoldDB" id="A0AAD8GSP4"/>
<comment type="catalytic activity">
    <reaction evidence="1 5">
        <text>S-ubiquitinyl-[E2 ubiquitin-conjugating enzyme]-L-cysteine + [acceptor protein]-L-lysine = [E2 ubiquitin-conjugating enzyme]-L-cysteine + N(6)-ubiquitinyl-[acceptor protein]-L-lysine.</text>
        <dbReference type="EC" id="2.3.2.27"/>
    </reaction>
</comment>
<dbReference type="Gene3D" id="3.30.40.10">
    <property type="entry name" value="Zinc/RING finger domain, C3HC4 (zinc finger)"/>
    <property type="match status" value="1"/>
</dbReference>
<protein>
    <recommendedName>
        <fullName evidence="5 6">U-box domain-containing protein</fullName>
        <ecNumber evidence="5">2.3.2.27</ecNumber>
    </recommendedName>
    <alternativeName>
        <fullName evidence="5">RING-type E3 ubiquitin transferase PUB</fullName>
    </alternativeName>
</protein>
<evidence type="ECO:0000256" key="2">
    <source>
        <dbReference type="ARBA" id="ARBA00004906"/>
    </source>
</evidence>
<feature type="domain" description="U-box" evidence="6">
    <location>
        <begin position="5"/>
        <end position="81"/>
    </location>
</feature>
<evidence type="ECO:0000256" key="1">
    <source>
        <dbReference type="ARBA" id="ARBA00000900"/>
    </source>
</evidence>
<dbReference type="SUPFAM" id="SSF48371">
    <property type="entry name" value="ARM repeat"/>
    <property type="match status" value="1"/>
</dbReference>
<dbReference type="PANTHER" id="PTHR22849:SF128">
    <property type="entry name" value="U-BOX DOMAIN-CONTAINING PROTEIN"/>
    <property type="match status" value="1"/>
</dbReference>
<evidence type="ECO:0000259" key="6">
    <source>
        <dbReference type="PROSITE" id="PS51698"/>
    </source>
</evidence>
<keyword evidence="3 5" id="KW-0808">Transferase</keyword>
<dbReference type="InterPro" id="IPR016024">
    <property type="entry name" value="ARM-type_fold"/>
</dbReference>
<dbReference type="Pfam" id="PF25598">
    <property type="entry name" value="ARM_PUB"/>
    <property type="match status" value="1"/>
</dbReference>
<dbReference type="SUPFAM" id="SSF57850">
    <property type="entry name" value="RING/U-box"/>
    <property type="match status" value="1"/>
</dbReference>
<dbReference type="GO" id="GO:0061630">
    <property type="term" value="F:ubiquitin protein ligase activity"/>
    <property type="evidence" value="ECO:0007669"/>
    <property type="project" value="UniProtKB-UniRule"/>
</dbReference>
<dbReference type="InterPro" id="IPR045185">
    <property type="entry name" value="PUB22/23/24-like"/>
</dbReference>
<dbReference type="EC" id="2.3.2.27" evidence="5"/>
<dbReference type="Pfam" id="PF04564">
    <property type="entry name" value="U-box"/>
    <property type="match status" value="1"/>
</dbReference>
<comment type="caution">
    <text evidence="7">The sequence shown here is derived from an EMBL/GenBank/DDBJ whole genome shotgun (WGS) entry which is preliminary data.</text>
</comment>
<name>A0AAD8GSP4_9APIA</name>
<dbReference type="PROSITE" id="PS51698">
    <property type="entry name" value="U_BOX"/>
    <property type="match status" value="1"/>
</dbReference>
<proteinExistence type="predicted"/>
<comment type="function">
    <text evidence="5">Functions as an E3 ubiquitin ligase.</text>
</comment>
<dbReference type="Gene3D" id="1.25.10.10">
    <property type="entry name" value="Leucine-rich Repeat Variant"/>
    <property type="match status" value="1"/>
</dbReference>
<dbReference type="EMBL" id="JAUIZM010000011">
    <property type="protein sequence ID" value="KAK1354530.1"/>
    <property type="molecule type" value="Genomic_DNA"/>
</dbReference>
<keyword evidence="8" id="KW-1185">Reference proteome</keyword>
<evidence type="ECO:0000313" key="8">
    <source>
        <dbReference type="Proteomes" id="UP001237642"/>
    </source>
</evidence>
<reference evidence="7" key="2">
    <citation type="submission" date="2023-05" db="EMBL/GenBank/DDBJ databases">
        <authorList>
            <person name="Schelkunov M.I."/>
        </authorList>
    </citation>
    <scope>NUCLEOTIDE SEQUENCE</scope>
    <source>
        <strain evidence="7">Hsosn_3</strain>
        <tissue evidence="7">Leaf</tissue>
    </source>
</reference>
<evidence type="ECO:0000256" key="5">
    <source>
        <dbReference type="RuleBase" id="RU369093"/>
    </source>
</evidence>
<evidence type="ECO:0000256" key="3">
    <source>
        <dbReference type="ARBA" id="ARBA00022679"/>
    </source>
</evidence>
<keyword evidence="4 5" id="KW-0833">Ubl conjugation pathway</keyword>
<comment type="pathway">
    <text evidence="2 5">Protein modification; protein ubiquitination.</text>
</comment>
<dbReference type="InterPro" id="IPR003613">
    <property type="entry name" value="Ubox_domain"/>
</dbReference>
<dbReference type="InterPro" id="IPR013083">
    <property type="entry name" value="Znf_RING/FYVE/PHD"/>
</dbReference>
<dbReference type="Proteomes" id="UP001237642">
    <property type="component" value="Unassembled WGS sequence"/>
</dbReference>
<sequence>MEDIDVPAYFICPISLLIMKDPVTAITGITYDRESIEHWLLTADDASCPVTKQPLPRDSDLTPNHTLRRLIQAWCTANADLGIDRIPTPKSILSISDVLKLHRQLNSPQLYMHALKTMDVLVNENEKNRKCMAEAGSARAMVLLIVKCWKGNRNVGIEEAFRVLHLTWKPSLDNIEMVKENFDLIESILWILQADHKVDNTYVVVKHFAIFVLKAITEVASSSLLERLENKFFYVIVKMLRDYCTMFEQATKTVVHVLLNVVPWGRNRIKIVEANAVFELIELELGHPGKHVTELIICLLAGLCACADGRAQFLKHAGGIAFVSKRILRVSPVTDDRAVHILTSIARHSATEEVVVEMLNVGAVAKLCMVIQADCDDNLKKKARGILKLHNNAWSNSPCIADYLFTKFAGN</sequence>
<evidence type="ECO:0000313" key="7">
    <source>
        <dbReference type="EMBL" id="KAK1354530.1"/>
    </source>
</evidence>
<dbReference type="SMART" id="SM00504">
    <property type="entry name" value="Ubox"/>
    <property type="match status" value="1"/>
</dbReference>
<dbReference type="InterPro" id="IPR011989">
    <property type="entry name" value="ARM-like"/>
</dbReference>
<dbReference type="GO" id="GO:0016567">
    <property type="term" value="P:protein ubiquitination"/>
    <property type="evidence" value="ECO:0007669"/>
    <property type="project" value="UniProtKB-UniRule"/>
</dbReference>
<evidence type="ECO:0000256" key="4">
    <source>
        <dbReference type="ARBA" id="ARBA00022786"/>
    </source>
</evidence>
<dbReference type="InterPro" id="IPR058678">
    <property type="entry name" value="ARM_PUB"/>
</dbReference>
<dbReference type="CDD" id="cd16655">
    <property type="entry name" value="RING-Ubox_WDSUB1-like"/>
    <property type="match status" value="1"/>
</dbReference>
<reference evidence="7" key="1">
    <citation type="submission" date="2023-02" db="EMBL/GenBank/DDBJ databases">
        <title>Genome of toxic invasive species Heracleum sosnowskyi carries increased number of genes despite the absence of recent whole-genome duplications.</title>
        <authorList>
            <person name="Schelkunov M."/>
            <person name="Shtratnikova V."/>
            <person name="Makarenko M."/>
            <person name="Klepikova A."/>
            <person name="Omelchenko D."/>
            <person name="Novikova G."/>
            <person name="Obukhova E."/>
            <person name="Bogdanov V."/>
            <person name="Penin A."/>
            <person name="Logacheva M."/>
        </authorList>
    </citation>
    <scope>NUCLEOTIDE SEQUENCE</scope>
    <source>
        <strain evidence="7">Hsosn_3</strain>
        <tissue evidence="7">Leaf</tissue>
    </source>
</reference>
<accession>A0AAD8GSP4</accession>
<gene>
    <name evidence="7" type="ORF">POM88_047786</name>
</gene>
<organism evidence="7 8">
    <name type="scientific">Heracleum sosnowskyi</name>
    <dbReference type="NCBI Taxonomy" id="360622"/>
    <lineage>
        <taxon>Eukaryota</taxon>
        <taxon>Viridiplantae</taxon>
        <taxon>Streptophyta</taxon>
        <taxon>Embryophyta</taxon>
        <taxon>Tracheophyta</taxon>
        <taxon>Spermatophyta</taxon>
        <taxon>Magnoliopsida</taxon>
        <taxon>eudicotyledons</taxon>
        <taxon>Gunneridae</taxon>
        <taxon>Pentapetalae</taxon>
        <taxon>asterids</taxon>
        <taxon>campanulids</taxon>
        <taxon>Apiales</taxon>
        <taxon>Apiaceae</taxon>
        <taxon>Apioideae</taxon>
        <taxon>apioid superclade</taxon>
        <taxon>Tordylieae</taxon>
        <taxon>Tordyliinae</taxon>
        <taxon>Heracleum</taxon>
    </lineage>
</organism>
<dbReference type="PANTHER" id="PTHR22849">
    <property type="entry name" value="WDSAM1 PROTEIN"/>
    <property type="match status" value="1"/>
</dbReference>